<dbReference type="PANTHER" id="PTHR10343:SF84">
    <property type="entry name" value="5'-AMP-ACTIVATED PROTEIN KINASE SUBUNIT BETA-1"/>
    <property type="match status" value="1"/>
</dbReference>
<dbReference type="InterPro" id="IPR013783">
    <property type="entry name" value="Ig-like_fold"/>
</dbReference>
<organism evidence="3">
    <name type="scientific">Satyrvirus sp</name>
    <dbReference type="NCBI Taxonomy" id="2487771"/>
    <lineage>
        <taxon>Viruses</taxon>
        <taxon>Varidnaviria</taxon>
        <taxon>Bamfordvirae</taxon>
        <taxon>Nucleocytoviricota</taxon>
        <taxon>Megaviricetes</taxon>
        <taxon>Imitervirales</taxon>
        <taxon>Mimiviridae</taxon>
        <taxon>Megamimivirinae</taxon>
    </lineage>
</organism>
<sequence length="93" mass="10823">MLDCEGGYYIFIWPYRAGRVQLYTSINNWSKPYEMIPIAPTNWVICLKPDLGPGSKHEYKYIVNGQWQYDPQSPICTSTMNTINNYFTVGMDN</sequence>
<dbReference type="EMBL" id="MK072438">
    <property type="protein sequence ID" value="AYV85044.1"/>
    <property type="molecule type" value="Genomic_DNA"/>
</dbReference>
<comment type="similarity">
    <text evidence="1">Belongs to the 5'-AMP-activated protein kinase beta subunit family.</text>
</comment>
<dbReference type="SUPFAM" id="SSF81296">
    <property type="entry name" value="E set domains"/>
    <property type="match status" value="1"/>
</dbReference>
<dbReference type="PANTHER" id="PTHR10343">
    <property type="entry name" value="5'-AMP-ACTIVATED PROTEIN KINASE , BETA SUBUNIT"/>
    <property type="match status" value="1"/>
</dbReference>
<protein>
    <submittedName>
        <fullName evidence="3">Cystathionine beta-synthase, core</fullName>
    </submittedName>
</protein>
<evidence type="ECO:0000259" key="2">
    <source>
        <dbReference type="Pfam" id="PF16561"/>
    </source>
</evidence>
<reference evidence="3" key="1">
    <citation type="submission" date="2018-10" db="EMBL/GenBank/DDBJ databases">
        <title>Hidden diversity of soil giant viruses.</title>
        <authorList>
            <person name="Schulz F."/>
            <person name="Alteio L."/>
            <person name="Goudeau D."/>
            <person name="Ryan E.M."/>
            <person name="Malmstrom R.R."/>
            <person name="Blanchard J."/>
            <person name="Woyke T."/>
        </authorList>
    </citation>
    <scope>NUCLEOTIDE SEQUENCE</scope>
    <source>
        <strain evidence="3">SAV1</strain>
    </source>
</reference>
<gene>
    <name evidence="3" type="ORF">Satyrvirus2_55</name>
</gene>
<dbReference type="InterPro" id="IPR032640">
    <property type="entry name" value="AMPK1_CBM"/>
</dbReference>
<dbReference type="Gene3D" id="2.60.40.10">
    <property type="entry name" value="Immunoglobulins"/>
    <property type="match status" value="1"/>
</dbReference>
<evidence type="ECO:0000313" key="3">
    <source>
        <dbReference type="EMBL" id="AYV85044.1"/>
    </source>
</evidence>
<proteinExistence type="inferred from homology"/>
<dbReference type="InterPro" id="IPR050827">
    <property type="entry name" value="CRP1_MDG1_kinase"/>
</dbReference>
<name>A0A3G5AEN0_9VIRU</name>
<evidence type="ECO:0000256" key="1">
    <source>
        <dbReference type="ARBA" id="ARBA00010926"/>
    </source>
</evidence>
<accession>A0A3G5AEN0</accession>
<dbReference type="InterPro" id="IPR014756">
    <property type="entry name" value="Ig_E-set"/>
</dbReference>
<feature type="domain" description="AMP-activated protein kinase glycogen-binding" evidence="2">
    <location>
        <begin position="10"/>
        <end position="90"/>
    </location>
</feature>
<dbReference type="Pfam" id="PF16561">
    <property type="entry name" value="AMPK1_CBM"/>
    <property type="match status" value="1"/>
</dbReference>
<dbReference type="CDD" id="cd02859">
    <property type="entry name" value="E_set_AMPKbeta_like_N"/>
    <property type="match status" value="1"/>
</dbReference>